<feature type="domain" description="Core-binding (CB)" evidence="6">
    <location>
        <begin position="9"/>
        <end position="120"/>
    </location>
</feature>
<dbReference type="InterPro" id="IPR002104">
    <property type="entry name" value="Integrase_catalytic"/>
</dbReference>
<dbReference type="InterPro" id="IPR013762">
    <property type="entry name" value="Integrase-like_cat_sf"/>
</dbReference>
<feature type="domain" description="Tyr recombinase" evidence="5">
    <location>
        <begin position="141"/>
        <end position="325"/>
    </location>
</feature>
<dbReference type="PANTHER" id="PTHR30349:SF64">
    <property type="entry name" value="PROPHAGE INTEGRASE INTD-RELATED"/>
    <property type="match status" value="1"/>
</dbReference>
<evidence type="ECO:0000256" key="1">
    <source>
        <dbReference type="ARBA" id="ARBA00008857"/>
    </source>
</evidence>
<dbReference type="AlphaFoldDB" id="U5MSZ0"/>
<evidence type="ECO:0000256" key="2">
    <source>
        <dbReference type="ARBA" id="ARBA00023125"/>
    </source>
</evidence>
<dbReference type="GO" id="GO:0003677">
    <property type="term" value="F:DNA binding"/>
    <property type="evidence" value="ECO:0007669"/>
    <property type="project" value="UniProtKB-UniRule"/>
</dbReference>
<dbReference type="KEGG" id="csb:CLSA_c26770"/>
<dbReference type="Gene3D" id="1.10.443.10">
    <property type="entry name" value="Intergrase catalytic core"/>
    <property type="match status" value="1"/>
</dbReference>
<dbReference type="InterPro" id="IPR044068">
    <property type="entry name" value="CB"/>
</dbReference>
<dbReference type="CDD" id="cd00397">
    <property type="entry name" value="DNA_BRE_C"/>
    <property type="match status" value="1"/>
</dbReference>
<dbReference type="PATRIC" id="fig|1345695.10.peg.1887"/>
<dbReference type="GO" id="GO:0006310">
    <property type="term" value="P:DNA recombination"/>
    <property type="evidence" value="ECO:0007669"/>
    <property type="project" value="UniProtKB-KW"/>
</dbReference>
<evidence type="ECO:0000313" key="7">
    <source>
        <dbReference type="EMBL" id="AGX43648.1"/>
    </source>
</evidence>
<gene>
    <name evidence="7" type="ORF">CLSA_c26770</name>
</gene>
<dbReference type="HOGENOM" id="CLU_027562_9_2_9"/>
<evidence type="ECO:0000313" key="8">
    <source>
        <dbReference type="Proteomes" id="UP000017118"/>
    </source>
</evidence>
<evidence type="ECO:0000256" key="3">
    <source>
        <dbReference type="ARBA" id="ARBA00023172"/>
    </source>
</evidence>
<sequence length="337" mass="39817">MPKISKNKKSIDDVIVDYLEFCSYKNLTIKTIKSYHQTLMLFSQYLKEEKEIDDIKKITKEIVEEYIQFTKDRGKSSFTYTEEGSKKANIDKRTHIGKEVSNGTLNNYLRNIKAFASYLEEKNISKNTRIHECKFVKIERKAKEQLTDEEYKKLIKCLDCSKFHEFRDYTVINLIFDTGMRLSETLHLTINDIDIVRRIILIPADITKGRKDRVVFFSINMTKLLQRWLKFKDTMQENELLFPTQRTNGIISNPNFERNFRGYLKKTNINKAITPHGLRNNFARRFLLNGGNLLILSKILGHSSVTVTEKAYLDLQDEDLRKKYQKYSPLENMKNKY</sequence>
<dbReference type="PROSITE" id="PS51898">
    <property type="entry name" value="TYR_RECOMBINASE"/>
    <property type="match status" value="1"/>
</dbReference>
<dbReference type="OrthoDB" id="9785687at2"/>
<keyword evidence="3" id="KW-0233">DNA recombination</keyword>
<dbReference type="InterPro" id="IPR010998">
    <property type="entry name" value="Integrase_recombinase_N"/>
</dbReference>
<dbReference type="RefSeq" id="WP_022746796.1">
    <property type="nucleotide sequence ID" value="NC_022571.1"/>
</dbReference>
<keyword evidence="2 4" id="KW-0238">DNA-binding</keyword>
<accession>U5MSZ0</accession>
<organism evidence="7 8">
    <name type="scientific">Clostridium saccharobutylicum DSM 13864</name>
    <dbReference type="NCBI Taxonomy" id="1345695"/>
    <lineage>
        <taxon>Bacteria</taxon>
        <taxon>Bacillati</taxon>
        <taxon>Bacillota</taxon>
        <taxon>Clostridia</taxon>
        <taxon>Eubacteriales</taxon>
        <taxon>Clostridiaceae</taxon>
        <taxon>Clostridium</taxon>
    </lineage>
</organism>
<dbReference type="GO" id="GO:0015074">
    <property type="term" value="P:DNA integration"/>
    <property type="evidence" value="ECO:0007669"/>
    <property type="project" value="InterPro"/>
</dbReference>
<evidence type="ECO:0000259" key="5">
    <source>
        <dbReference type="PROSITE" id="PS51898"/>
    </source>
</evidence>
<dbReference type="eggNOG" id="COG4974">
    <property type="taxonomic scope" value="Bacteria"/>
</dbReference>
<dbReference type="InterPro" id="IPR011010">
    <property type="entry name" value="DNA_brk_join_enz"/>
</dbReference>
<evidence type="ECO:0000256" key="4">
    <source>
        <dbReference type="PROSITE-ProRule" id="PRU01248"/>
    </source>
</evidence>
<dbReference type="PROSITE" id="PS51900">
    <property type="entry name" value="CB"/>
    <property type="match status" value="1"/>
</dbReference>
<name>U5MSZ0_CLOSA</name>
<reference evidence="7 8" key="1">
    <citation type="journal article" date="2013" name="Genome Announc.">
        <title>Complete Genome Sequence of the Solvent Producer Clostridium saccharobutylicum NCP262 (DSM 13864).</title>
        <authorList>
            <person name="Poehlein A."/>
            <person name="Hartwich K."/>
            <person name="Krabben P."/>
            <person name="Ehrenreich A."/>
            <person name="Liebl W."/>
            <person name="Durre P."/>
            <person name="Gottschalk G."/>
            <person name="Daniel R."/>
        </authorList>
    </citation>
    <scope>NUCLEOTIDE SEQUENCE [LARGE SCALE GENOMIC DNA]</scope>
    <source>
        <strain evidence="7">DSM 13864</strain>
    </source>
</reference>
<dbReference type="InterPro" id="IPR050090">
    <property type="entry name" value="Tyrosine_recombinase_XerCD"/>
</dbReference>
<dbReference type="SUPFAM" id="SSF56349">
    <property type="entry name" value="DNA breaking-rejoining enzymes"/>
    <property type="match status" value="1"/>
</dbReference>
<dbReference type="Proteomes" id="UP000017118">
    <property type="component" value="Chromosome"/>
</dbReference>
<comment type="similarity">
    <text evidence="1">Belongs to the 'phage' integrase family.</text>
</comment>
<dbReference type="Gene3D" id="1.10.150.130">
    <property type="match status" value="1"/>
</dbReference>
<protein>
    <submittedName>
        <fullName evidence="7">DNA integration/recombination protein</fullName>
    </submittedName>
</protein>
<keyword evidence="8" id="KW-1185">Reference proteome</keyword>
<proteinExistence type="inferred from homology"/>
<dbReference type="EMBL" id="CP006721">
    <property type="protein sequence ID" value="AGX43648.1"/>
    <property type="molecule type" value="Genomic_DNA"/>
</dbReference>
<dbReference type="GeneID" id="55475077"/>
<dbReference type="Pfam" id="PF00589">
    <property type="entry name" value="Phage_integrase"/>
    <property type="match status" value="1"/>
</dbReference>
<evidence type="ECO:0000259" key="6">
    <source>
        <dbReference type="PROSITE" id="PS51900"/>
    </source>
</evidence>
<dbReference type="PANTHER" id="PTHR30349">
    <property type="entry name" value="PHAGE INTEGRASE-RELATED"/>
    <property type="match status" value="1"/>
</dbReference>